<sequence length="47" mass="5722">MRLHRVSVNRTIVRQPFSSTNEEPMFRKLKQLHTDNQFSWQSVLQLH</sequence>
<reference evidence="1" key="1">
    <citation type="journal article" date="2012" name="PLoS ONE">
        <title>Gene sets for utilization of primary and secondary nutrition supplies in the distal gut of endangered iberian lynx.</title>
        <authorList>
            <person name="Alcaide M."/>
            <person name="Messina E."/>
            <person name="Richter M."/>
            <person name="Bargiela R."/>
            <person name="Peplies J."/>
            <person name="Huws S.A."/>
            <person name="Newbold C.J."/>
            <person name="Golyshin P.N."/>
            <person name="Simon M.A."/>
            <person name="Lopez G."/>
            <person name="Yakimov M.M."/>
            <person name="Ferrer M."/>
        </authorList>
    </citation>
    <scope>NUCLEOTIDE SEQUENCE</scope>
</reference>
<comment type="caution">
    <text evidence="1">The sequence shown here is derived from an EMBL/GenBank/DDBJ whole genome shotgun (WGS) entry which is preliminary data.</text>
</comment>
<evidence type="ECO:0000313" key="1">
    <source>
        <dbReference type="EMBL" id="EJX01871.1"/>
    </source>
</evidence>
<dbReference type="AlphaFoldDB" id="J9CP19"/>
<accession>J9CP19</accession>
<dbReference type="EMBL" id="AMCI01002777">
    <property type="protein sequence ID" value="EJX01871.1"/>
    <property type="molecule type" value="Genomic_DNA"/>
</dbReference>
<proteinExistence type="predicted"/>
<protein>
    <submittedName>
        <fullName evidence="1">Uncharacterized protein</fullName>
    </submittedName>
</protein>
<gene>
    <name evidence="1" type="ORF">EVA_10022</name>
</gene>
<organism evidence="1">
    <name type="scientific">gut metagenome</name>
    <dbReference type="NCBI Taxonomy" id="749906"/>
    <lineage>
        <taxon>unclassified sequences</taxon>
        <taxon>metagenomes</taxon>
        <taxon>organismal metagenomes</taxon>
    </lineage>
</organism>
<name>J9CP19_9ZZZZ</name>